<feature type="region of interest" description="Disordered" evidence="1">
    <location>
        <begin position="281"/>
        <end position="303"/>
    </location>
</feature>
<feature type="region of interest" description="Disordered" evidence="1">
    <location>
        <begin position="208"/>
        <end position="229"/>
    </location>
</feature>
<dbReference type="EMBL" id="JAWDGP010002178">
    <property type="protein sequence ID" value="KAK3784952.1"/>
    <property type="molecule type" value="Genomic_DNA"/>
</dbReference>
<evidence type="ECO:0000256" key="1">
    <source>
        <dbReference type="SAM" id="MobiDB-lite"/>
    </source>
</evidence>
<organism evidence="2 3">
    <name type="scientific">Elysia crispata</name>
    <name type="common">lettuce slug</name>
    <dbReference type="NCBI Taxonomy" id="231223"/>
    <lineage>
        <taxon>Eukaryota</taxon>
        <taxon>Metazoa</taxon>
        <taxon>Spiralia</taxon>
        <taxon>Lophotrochozoa</taxon>
        <taxon>Mollusca</taxon>
        <taxon>Gastropoda</taxon>
        <taxon>Heterobranchia</taxon>
        <taxon>Euthyneura</taxon>
        <taxon>Panpulmonata</taxon>
        <taxon>Sacoglossa</taxon>
        <taxon>Placobranchoidea</taxon>
        <taxon>Plakobranchidae</taxon>
        <taxon>Elysia</taxon>
    </lineage>
</organism>
<sequence length="460" mass="49878">MCRPALLQALEGSGLASTNRHVLPSRVDPGSEVLYGMATSPATSSRRFWSGMLAVYSIHKPARFTISGRPRTQGRKFSTEWRPALLQALEGSGQASTNRHVLPSRVDLGAEVLYGMATSLATSSRRFWSGMQAVYSIHKPARFTISALLQALEGSGQASTNRHVLPSRVDLGAEVLYGMATSPATSSRRLWSGMLAIHSIHKPARFTISGRPRGGSSLRNGEQKDGKTVAKTHVRTKHNFCSLEPRAAKIPVEHGIADQDAEIKYRNRTQDVNTRFGIVARQSSAENRRKKKSKDNATNPLAGKLYHSQPARSIRLDSLQLMNGGGALRTIAKNGPDTRGLQDLRREGQLVQCAKVRPQTVTSAASGARSDRGRTCSVFPVQPNSALVQLCSRSQMSPLAARAMLTALRFLRPLQEKRVMSGVQDLPSRQQTLCSDSSCVKLEATPPSLPPSPVAASPSC</sequence>
<dbReference type="AlphaFoldDB" id="A0AAE1DW60"/>
<accession>A0AAE1DW60</accession>
<proteinExistence type="predicted"/>
<evidence type="ECO:0000313" key="2">
    <source>
        <dbReference type="EMBL" id="KAK3784952.1"/>
    </source>
</evidence>
<protein>
    <submittedName>
        <fullName evidence="2">Uncharacterized protein</fullName>
    </submittedName>
</protein>
<comment type="caution">
    <text evidence="2">The sequence shown here is derived from an EMBL/GenBank/DDBJ whole genome shotgun (WGS) entry which is preliminary data.</text>
</comment>
<name>A0AAE1DW60_9GAST</name>
<reference evidence="2" key="1">
    <citation type="journal article" date="2023" name="G3 (Bethesda)">
        <title>A reference genome for the long-term kleptoplast-retaining sea slug Elysia crispata morphotype clarki.</title>
        <authorList>
            <person name="Eastman K.E."/>
            <person name="Pendleton A.L."/>
            <person name="Shaikh M.A."/>
            <person name="Suttiyut T."/>
            <person name="Ogas R."/>
            <person name="Tomko P."/>
            <person name="Gavelis G."/>
            <person name="Widhalm J.R."/>
            <person name="Wisecaver J.H."/>
        </authorList>
    </citation>
    <scope>NUCLEOTIDE SEQUENCE</scope>
    <source>
        <strain evidence="2">ECLA1</strain>
    </source>
</reference>
<keyword evidence="3" id="KW-1185">Reference proteome</keyword>
<dbReference type="Proteomes" id="UP001283361">
    <property type="component" value="Unassembled WGS sequence"/>
</dbReference>
<gene>
    <name evidence="2" type="ORF">RRG08_062697</name>
</gene>
<evidence type="ECO:0000313" key="3">
    <source>
        <dbReference type="Proteomes" id="UP001283361"/>
    </source>
</evidence>